<reference evidence="2" key="2">
    <citation type="submission" date="2020-01" db="EMBL/GenBank/DDBJ databases">
        <authorList>
            <person name="Korhonen P.K.K."/>
            <person name="Guangxu M.G."/>
            <person name="Wang T.W."/>
            <person name="Stroehlein A.J.S."/>
            <person name="Young N.D."/>
            <person name="Ang C.-S.A."/>
            <person name="Fernando D.W.F."/>
            <person name="Lu H.L."/>
            <person name="Taylor S.T."/>
            <person name="Ehtesham M.E.M."/>
            <person name="Najaraj S.H.N."/>
            <person name="Harsha G.H.G."/>
            <person name="Madugundu A.M."/>
            <person name="Renuse S.R."/>
            <person name="Holt D.H."/>
            <person name="Pandey A.P."/>
            <person name="Papenfuss A.P."/>
            <person name="Gasser R.B.G."/>
            <person name="Fischer K.F."/>
        </authorList>
    </citation>
    <scope>NUCLEOTIDE SEQUENCE</scope>
    <source>
        <strain evidence="2">SSS_KF_BRIS2020</strain>
    </source>
</reference>
<name>A0A834RAZ6_SARSC</name>
<sequence length="261" mass="31430">MLGLSQILSILFAKYSERINSIVLYLIKVKSNDHINLILCLIESISFLWHRSIYPFVDDDFRRSDYNKPYNNCFIIYLLLFSIYSGLIELVQSYTKNLKQFFCWFHKKCLLWIGCYEIDLLCSYVNDLIVFNEFQMDYDPNEINEKEMKCLITFALSILRCCAIFFAIQNYYLYLDDLHQFVRSKRKRLKQNRTFGWLSQTIIDYLLLRYLVAQVSNRINRNDYNNQSELYFWIDFGSLLGLALSYLRYFRNKITFLSSMI</sequence>
<accession>A0A834RAZ6</accession>
<protein>
    <submittedName>
        <fullName evidence="2 3">Uncharacterized protein</fullName>
    </submittedName>
</protein>
<keyword evidence="4" id="KW-1185">Reference proteome</keyword>
<keyword evidence="1" id="KW-0812">Transmembrane</keyword>
<feature type="transmembrane region" description="Helical" evidence="1">
    <location>
        <begin position="195"/>
        <end position="212"/>
    </location>
</feature>
<keyword evidence="1" id="KW-1133">Transmembrane helix</keyword>
<feature type="transmembrane region" description="Helical" evidence="1">
    <location>
        <begin position="111"/>
        <end position="131"/>
    </location>
</feature>
<keyword evidence="1" id="KW-0472">Membrane</keyword>
<proteinExistence type="predicted"/>
<organism evidence="2">
    <name type="scientific">Sarcoptes scabiei</name>
    <name type="common">Itch mite</name>
    <name type="synonym">Acarus scabiei</name>
    <dbReference type="NCBI Taxonomy" id="52283"/>
    <lineage>
        <taxon>Eukaryota</taxon>
        <taxon>Metazoa</taxon>
        <taxon>Ecdysozoa</taxon>
        <taxon>Arthropoda</taxon>
        <taxon>Chelicerata</taxon>
        <taxon>Arachnida</taxon>
        <taxon>Acari</taxon>
        <taxon>Acariformes</taxon>
        <taxon>Sarcoptiformes</taxon>
        <taxon>Astigmata</taxon>
        <taxon>Psoroptidia</taxon>
        <taxon>Sarcoptoidea</taxon>
        <taxon>Sarcoptidae</taxon>
        <taxon>Sarcoptinae</taxon>
        <taxon>Sarcoptes</taxon>
    </lineage>
</organism>
<evidence type="ECO:0000313" key="3">
    <source>
        <dbReference type="EnsemblMetazoa" id="KAF7492367.1"/>
    </source>
</evidence>
<feature type="transmembrane region" description="Helical" evidence="1">
    <location>
        <begin position="232"/>
        <end position="250"/>
    </location>
</feature>
<dbReference type="Proteomes" id="UP000070412">
    <property type="component" value="Unassembled WGS sequence"/>
</dbReference>
<dbReference type="EMBL" id="WVUK01000056">
    <property type="protein sequence ID" value="KAF7492367.1"/>
    <property type="molecule type" value="Genomic_DNA"/>
</dbReference>
<reference evidence="4" key="1">
    <citation type="journal article" date="2020" name="PLoS Negl. Trop. Dis.">
        <title>High-quality nuclear genome for Sarcoptes scabiei-A critical resource for a neglected parasite.</title>
        <authorList>
            <person name="Korhonen P.K."/>
            <person name="Gasser R.B."/>
            <person name="Ma G."/>
            <person name="Wang T."/>
            <person name="Stroehlein A.J."/>
            <person name="Young N.D."/>
            <person name="Ang C.S."/>
            <person name="Fernando D.D."/>
            <person name="Lu H.C."/>
            <person name="Taylor S."/>
            <person name="Reynolds S.L."/>
            <person name="Mofiz E."/>
            <person name="Najaraj S.H."/>
            <person name="Gowda H."/>
            <person name="Madugundu A."/>
            <person name="Renuse S."/>
            <person name="Holt D."/>
            <person name="Pandey A."/>
            <person name="Papenfuss A.T."/>
            <person name="Fischer K."/>
        </authorList>
    </citation>
    <scope>NUCLEOTIDE SEQUENCE [LARGE SCALE GENOMIC DNA]</scope>
</reference>
<evidence type="ECO:0000313" key="4">
    <source>
        <dbReference type="Proteomes" id="UP000070412"/>
    </source>
</evidence>
<dbReference type="AlphaFoldDB" id="A0A834RAZ6"/>
<evidence type="ECO:0000313" key="2">
    <source>
        <dbReference type="EMBL" id="KAF7492367.1"/>
    </source>
</evidence>
<feature type="transmembrane region" description="Helical" evidence="1">
    <location>
        <begin position="74"/>
        <end position="91"/>
    </location>
</feature>
<gene>
    <name evidence="2" type="ORF">SSS_6112</name>
</gene>
<feature type="transmembrane region" description="Helical" evidence="1">
    <location>
        <begin position="151"/>
        <end position="174"/>
    </location>
</feature>
<dbReference type="EnsemblMetazoa" id="SSS_6112s_mrna">
    <property type="protein sequence ID" value="KAF7492367.1"/>
    <property type="gene ID" value="SSS_6112"/>
</dbReference>
<reference evidence="3" key="3">
    <citation type="submission" date="2022-06" db="UniProtKB">
        <authorList>
            <consortium name="EnsemblMetazoa"/>
        </authorList>
    </citation>
    <scope>IDENTIFICATION</scope>
</reference>
<evidence type="ECO:0000256" key="1">
    <source>
        <dbReference type="SAM" id="Phobius"/>
    </source>
</evidence>
<feature type="transmembrane region" description="Helical" evidence="1">
    <location>
        <begin position="35"/>
        <end position="54"/>
    </location>
</feature>